<dbReference type="SUPFAM" id="SSF46785">
    <property type="entry name" value="Winged helix' DNA-binding domain"/>
    <property type="match status" value="1"/>
</dbReference>
<proteinExistence type="predicted"/>
<gene>
    <name evidence="1" type="ORF">GALLR39Z86_15990</name>
</gene>
<organism evidence="1 2">
    <name type="scientific">Glycomyces algeriensis</name>
    <dbReference type="NCBI Taxonomy" id="256037"/>
    <lineage>
        <taxon>Bacteria</taxon>
        <taxon>Bacillati</taxon>
        <taxon>Actinomycetota</taxon>
        <taxon>Actinomycetes</taxon>
        <taxon>Glycomycetales</taxon>
        <taxon>Glycomycetaceae</taxon>
        <taxon>Glycomyces</taxon>
    </lineage>
</organism>
<dbReference type="InterPro" id="IPR027417">
    <property type="entry name" value="P-loop_NTPase"/>
</dbReference>
<dbReference type="SUPFAM" id="SSF52540">
    <property type="entry name" value="P-loop containing nucleoside triphosphate hydrolases"/>
    <property type="match status" value="1"/>
</dbReference>
<dbReference type="AlphaFoldDB" id="A0A9W6G5Y8"/>
<dbReference type="Gene3D" id="3.40.50.300">
    <property type="entry name" value="P-loop containing nucleotide triphosphate hydrolases"/>
    <property type="match status" value="1"/>
</dbReference>
<dbReference type="Proteomes" id="UP001144313">
    <property type="component" value="Unassembled WGS sequence"/>
</dbReference>
<accession>A0A9W6G5Y8</accession>
<name>A0A9W6G5Y8_9ACTN</name>
<reference evidence="1" key="1">
    <citation type="submission" date="2022-12" db="EMBL/GenBank/DDBJ databases">
        <title>Reference genome sequencing for broad-spectrum identification of bacterial and archaeal isolates by mass spectrometry.</title>
        <authorList>
            <person name="Sekiguchi Y."/>
            <person name="Tourlousse D.M."/>
        </authorList>
    </citation>
    <scope>NUCLEOTIDE SEQUENCE</scope>
    <source>
        <strain evidence="1">LLR39Z86</strain>
    </source>
</reference>
<dbReference type="PANTHER" id="PTHR34704">
    <property type="entry name" value="ATPASE"/>
    <property type="match status" value="1"/>
</dbReference>
<dbReference type="InterPro" id="IPR036390">
    <property type="entry name" value="WH_DNA-bd_sf"/>
</dbReference>
<evidence type="ECO:0000313" key="2">
    <source>
        <dbReference type="Proteomes" id="UP001144313"/>
    </source>
</evidence>
<keyword evidence="2" id="KW-1185">Reference proteome</keyword>
<sequence>MLVDKPSSLFARDREWRALDQFVNNPVPDLSLGIVSGRRRQGKTFLLQTLVKATGGFYFAAEEATESESLSRFGQALADYLEVPGTFEFTSWRQAFDQVLERCHGRTVVIDEFPYLLNASPPLASVIQHQVDSREQPWKDGGRARLILCGSAMSVMGGLLGGTAPLRGRASLELIVKPFDYRTAAGFWNADEPRLATLLHSITGGTPAYKTRFVGHQVPEGLERFDQWVIDRVLNKESPLYHEGRYLIASEGNIRNASLYHAVLGAIAAGKHTRSGIAAHCGRQASDLTHALSVLEDCGLIRIEPDAFKANRHLFRINEPLIVFYEAIMRPAWSRLELGQAEAVWSESRSRFGSQVMGPHFEGLCRSYTATNDRFGAFPSEVSSGTITDQVSRTPIEVDVVATAAAESDRPKRILCLGEAKWGTRMDLYHLSRLARVRELLASKYDVSGAALACFSAAGFSDDLVAAAAGDSRIHLIGLDDLYR</sequence>
<dbReference type="PANTHER" id="PTHR34704:SF1">
    <property type="entry name" value="ATPASE"/>
    <property type="match status" value="1"/>
</dbReference>
<evidence type="ECO:0000313" key="1">
    <source>
        <dbReference type="EMBL" id="GLI41749.1"/>
    </source>
</evidence>
<comment type="caution">
    <text evidence="1">The sequence shown here is derived from an EMBL/GenBank/DDBJ whole genome shotgun (WGS) entry which is preliminary data.</text>
</comment>
<protein>
    <submittedName>
        <fullName evidence="1">ATPase AAA</fullName>
    </submittedName>
</protein>
<dbReference type="EMBL" id="BSDT01000001">
    <property type="protein sequence ID" value="GLI41749.1"/>
    <property type="molecule type" value="Genomic_DNA"/>
</dbReference>